<dbReference type="PRINTS" id="PR00380">
    <property type="entry name" value="KINESINHEAVY"/>
</dbReference>
<comment type="caution">
    <text evidence="6">The sequence shown here is derived from an EMBL/GenBank/DDBJ whole genome shotgun (WGS) entry which is preliminary data.</text>
</comment>
<evidence type="ECO:0000259" key="5">
    <source>
        <dbReference type="PROSITE" id="PS50067"/>
    </source>
</evidence>
<dbReference type="InterPro" id="IPR036961">
    <property type="entry name" value="Kinesin_motor_dom_sf"/>
</dbReference>
<dbReference type="GO" id="GO:0008574">
    <property type="term" value="F:plus-end-directed microtubule motor activity"/>
    <property type="evidence" value="ECO:0007669"/>
    <property type="project" value="TreeGrafter"/>
</dbReference>
<evidence type="ECO:0000256" key="3">
    <source>
        <dbReference type="ARBA" id="ARBA00061615"/>
    </source>
</evidence>
<evidence type="ECO:0000256" key="1">
    <source>
        <dbReference type="ARBA" id="ARBA00022701"/>
    </source>
</evidence>
<dbReference type="GO" id="GO:0005524">
    <property type="term" value="F:ATP binding"/>
    <property type="evidence" value="ECO:0007669"/>
    <property type="project" value="UniProtKB-UniRule"/>
</dbReference>
<accession>A0A9Q0VT31</accession>
<dbReference type="GO" id="GO:0005874">
    <property type="term" value="C:microtubule"/>
    <property type="evidence" value="ECO:0007669"/>
    <property type="project" value="UniProtKB-KW"/>
</dbReference>
<protein>
    <submittedName>
        <fullName evidence="6">KINESIN-RELATED</fullName>
    </submittedName>
</protein>
<dbReference type="GO" id="GO:0005871">
    <property type="term" value="C:kinesin complex"/>
    <property type="evidence" value="ECO:0007669"/>
    <property type="project" value="TreeGrafter"/>
</dbReference>
<dbReference type="FunFam" id="1.10.150.280:FF:000003">
    <property type="entry name" value="Kinesin-like protein KIN-10C"/>
    <property type="match status" value="1"/>
</dbReference>
<keyword evidence="1" id="KW-0493">Microtubule</keyword>
<keyword evidence="2 4" id="KW-0505">Motor protein</keyword>
<evidence type="ECO:0000256" key="2">
    <source>
        <dbReference type="ARBA" id="ARBA00023175"/>
    </source>
</evidence>
<proteinExistence type="inferred from homology"/>
<dbReference type="GO" id="GO:0007018">
    <property type="term" value="P:microtubule-based movement"/>
    <property type="evidence" value="ECO:0007669"/>
    <property type="project" value="InterPro"/>
</dbReference>
<dbReference type="SMART" id="SM00129">
    <property type="entry name" value="KISc"/>
    <property type="match status" value="1"/>
</dbReference>
<dbReference type="InterPro" id="IPR027640">
    <property type="entry name" value="Kinesin-like_fam"/>
</dbReference>
<dbReference type="Proteomes" id="UP001151532">
    <property type="component" value="Chromosome 16"/>
</dbReference>
<feature type="binding site" evidence="4">
    <location>
        <begin position="108"/>
        <end position="115"/>
    </location>
    <ligand>
        <name>ATP</name>
        <dbReference type="ChEBI" id="CHEBI:30616"/>
    </ligand>
</feature>
<evidence type="ECO:0000313" key="7">
    <source>
        <dbReference type="Proteomes" id="UP001151532"/>
    </source>
</evidence>
<keyword evidence="4" id="KW-0067">ATP-binding</keyword>
<dbReference type="GO" id="GO:0016887">
    <property type="term" value="F:ATP hydrolysis activity"/>
    <property type="evidence" value="ECO:0007669"/>
    <property type="project" value="TreeGrafter"/>
</dbReference>
<sequence>MTGVARKQDLNINPKVRFIAKIRSSSHPDGLSNSWISVNNILRDGVFSHSLSFSLGDHPLATSNRMGPCVVDYCYDQNEKNDVVFEREVKPSIDEVFDGCNATIIACGASGSGKSYLFQGTNDEPGLIVLAVNGMLRLAANNRKSVAASFYEVDHDHNVKDLLDPNRQVFVLKDAHGKTQLKGLSQVLVTSMSQFHNFYGRATNSRKSIPERSHKGLILYVSSDVGEKLNVVVSKLNFVDLAGYQDARNKSLDGHNLAESTTNINKSIHVMHNVLYSLKANETHVPYRESKITNMLQDSLRGTGRILMVTCLNPSFCHDSINMVRLASRSCQGTSWAITDSSKKANSLARPMVPSSHKIWMHGSASTSARKQTMSRGHIYRNKAHCSTSTMKAGKLFGESSDLKSQKTGDDNSKIALSTGELSMFDEAVPSHSLCNECGLPPLSAQLQEIVNKLRSICSSIPSCMDTTPHNDGFHTATSTDIAELTTLKSNMRTDDDNNKIAVSTRELPMFDEGKKIGKESSCSICNLDRSALHIKEFEEIVNNMKSICSSTSSCIDIPPHDDALHAQTSTDIGEPATLNSSMGVSDRDITSFSTWEKFIAGSTGMKNSLAQDYLRLLNTADKEVLQKLKGIGEKRATYILELREDNPEPFKNLDDLKVIGLSTKQVRRWL</sequence>
<dbReference type="Gene3D" id="3.40.850.10">
    <property type="entry name" value="Kinesin motor domain"/>
    <property type="match status" value="1"/>
</dbReference>
<dbReference type="PANTHER" id="PTHR24115:SF908">
    <property type="entry name" value="KINESIN-LIKE PROTEIN KIN-10C"/>
    <property type="match status" value="1"/>
</dbReference>
<organism evidence="6 7">
    <name type="scientific">Salix purpurea</name>
    <name type="common">Purple osier willow</name>
    <dbReference type="NCBI Taxonomy" id="77065"/>
    <lineage>
        <taxon>Eukaryota</taxon>
        <taxon>Viridiplantae</taxon>
        <taxon>Streptophyta</taxon>
        <taxon>Embryophyta</taxon>
        <taxon>Tracheophyta</taxon>
        <taxon>Spermatophyta</taxon>
        <taxon>Magnoliopsida</taxon>
        <taxon>eudicotyledons</taxon>
        <taxon>Gunneridae</taxon>
        <taxon>Pentapetalae</taxon>
        <taxon>rosids</taxon>
        <taxon>fabids</taxon>
        <taxon>Malpighiales</taxon>
        <taxon>Salicaceae</taxon>
        <taxon>Saliceae</taxon>
        <taxon>Salix</taxon>
    </lineage>
</organism>
<dbReference type="PROSITE" id="PS50067">
    <property type="entry name" value="KINESIN_MOTOR_2"/>
    <property type="match status" value="1"/>
</dbReference>
<dbReference type="AlphaFoldDB" id="A0A9Q0VT31"/>
<dbReference type="Gene3D" id="1.10.150.280">
    <property type="entry name" value="AF1531-like domain"/>
    <property type="match status" value="1"/>
</dbReference>
<name>A0A9Q0VT31_SALPP</name>
<gene>
    <name evidence="6" type="ORF">OIU79_026110</name>
</gene>
<dbReference type="SUPFAM" id="SSF52540">
    <property type="entry name" value="P-loop containing nucleoside triphosphate hydrolases"/>
    <property type="match status" value="1"/>
</dbReference>
<dbReference type="Pfam" id="PF12836">
    <property type="entry name" value="HHH_3"/>
    <property type="match status" value="1"/>
</dbReference>
<evidence type="ECO:0000313" key="6">
    <source>
        <dbReference type="EMBL" id="KAJ6753188.1"/>
    </source>
</evidence>
<dbReference type="GO" id="GO:0008017">
    <property type="term" value="F:microtubule binding"/>
    <property type="evidence" value="ECO:0007669"/>
    <property type="project" value="InterPro"/>
</dbReference>
<dbReference type="InterPro" id="IPR027417">
    <property type="entry name" value="P-loop_NTPase"/>
</dbReference>
<reference evidence="6" key="1">
    <citation type="submission" date="2022-11" db="EMBL/GenBank/DDBJ databases">
        <authorList>
            <person name="Hyden B.L."/>
            <person name="Feng K."/>
            <person name="Yates T."/>
            <person name="Jawdy S."/>
            <person name="Smart L.B."/>
            <person name="Muchero W."/>
        </authorList>
    </citation>
    <scope>NUCLEOTIDE SEQUENCE</scope>
    <source>
        <tissue evidence="6">Shoot tip</tissue>
    </source>
</reference>
<dbReference type="PANTHER" id="PTHR24115">
    <property type="entry name" value="KINESIN-RELATED"/>
    <property type="match status" value="1"/>
</dbReference>
<dbReference type="InterPro" id="IPR001752">
    <property type="entry name" value="Kinesin_motor_dom"/>
</dbReference>
<comment type="similarity">
    <text evidence="3">Belongs to the TRAFAC class myosin-kinesin ATPase superfamily. Kinesin family. KIN-10 subfamily.</text>
</comment>
<keyword evidence="4" id="KW-0547">Nucleotide-binding</keyword>
<dbReference type="EMBL" id="JAPFFK010000007">
    <property type="protein sequence ID" value="KAJ6753188.1"/>
    <property type="molecule type" value="Genomic_DNA"/>
</dbReference>
<keyword evidence="7" id="KW-1185">Reference proteome</keyword>
<dbReference type="SUPFAM" id="SSF47781">
    <property type="entry name" value="RuvA domain 2-like"/>
    <property type="match status" value="1"/>
</dbReference>
<dbReference type="InterPro" id="IPR010994">
    <property type="entry name" value="RuvA_2-like"/>
</dbReference>
<feature type="domain" description="Kinesin motor" evidence="5">
    <location>
        <begin position="15"/>
        <end position="333"/>
    </location>
</feature>
<evidence type="ECO:0000256" key="4">
    <source>
        <dbReference type="PROSITE-ProRule" id="PRU00283"/>
    </source>
</evidence>
<reference evidence="6" key="2">
    <citation type="journal article" date="2023" name="Int. J. Mol. Sci.">
        <title>De Novo Assembly and Annotation of 11 Diverse Shrub Willow (Salix) Genomes Reveals Novel Gene Organization in Sex-Linked Regions.</title>
        <authorList>
            <person name="Hyden B."/>
            <person name="Feng K."/>
            <person name="Yates T.B."/>
            <person name="Jawdy S."/>
            <person name="Cereghino C."/>
            <person name="Smart L.B."/>
            <person name="Muchero W."/>
        </authorList>
    </citation>
    <scope>NUCLEOTIDE SEQUENCE</scope>
    <source>
        <tissue evidence="6">Shoot tip</tissue>
    </source>
</reference>
<dbReference type="Pfam" id="PF00225">
    <property type="entry name" value="Kinesin"/>
    <property type="match status" value="1"/>
</dbReference>
<dbReference type="OrthoDB" id="831214at2759"/>